<evidence type="ECO:0000259" key="3">
    <source>
        <dbReference type="Pfam" id="PF00148"/>
    </source>
</evidence>
<dbReference type="InterPro" id="IPR000510">
    <property type="entry name" value="Nase/OxRdtase_comp1"/>
</dbReference>
<evidence type="ECO:0000313" key="4">
    <source>
        <dbReference type="EMBL" id="MCZ0860238.1"/>
    </source>
</evidence>
<keyword evidence="5" id="KW-1185">Reference proteome</keyword>
<dbReference type="Proteomes" id="UP001141422">
    <property type="component" value="Unassembled WGS sequence"/>
</dbReference>
<evidence type="ECO:0000256" key="1">
    <source>
        <dbReference type="ARBA" id="ARBA00023231"/>
    </source>
</evidence>
<keyword evidence="1 2" id="KW-0535">Nitrogen fixation</keyword>
<comment type="caution">
    <text evidence="4">The sequence shown here is derived from an EMBL/GenBank/DDBJ whole genome shotgun (WGS) entry which is preliminary data.</text>
</comment>
<dbReference type="RefSeq" id="WP_268924459.1">
    <property type="nucleotide sequence ID" value="NZ_JAPTGB010000005.1"/>
</dbReference>
<evidence type="ECO:0000313" key="5">
    <source>
        <dbReference type="Proteomes" id="UP001141422"/>
    </source>
</evidence>
<reference evidence="4" key="1">
    <citation type="submission" date="2022-12" db="EMBL/GenBank/DDBJ databases">
        <title>Isolation and characterisation of novel Methanocorpusculum spp. from native Australian herbivores indicates the genus is ancestrally host-associated.</title>
        <authorList>
            <person name="Volmer J.G."/>
            <person name="Soo R.M."/>
            <person name="Evans P.N."/>
            <person name="Hoedt E.C."/>
            <person name="Astorga Alsina A.L."/>
            <person name="Woodcroft B.J."/>
            <person name="Tyson G.W."/>
            <person name="Hugenholtz P."/>
            <person name="Morrison M."/>
        </authorList>
    </citation>
    <scope>NUCLEOTIDE SEQUENCE</scope>
    <source>
        <strain evidence="4">MG</strain>
    </source>
</reference>
<dbReference type="PANTHER" id="PTHR42956:SF1">
    <property type="entry name" value="NITROGENASE IRON-MOLYBDENUM COFACTOR BIOSYNTHESIS PROTEIN NIFE"/>
    <property type="match status" value="1"/>
</dbReference>
<dbReference type="InterPro" id="IPR049939">
    <property type="entry name" value="NifE-like"/>
</dbReference>
<proteinExistence type="inferred from homology"/>
<accession>A0ABT4IGK3</accession>
<dbReference type="PROSITE" id="PS00699">
    <property type="entry name" value="NITROGENASE_1_1"/>
    <property type="match status" value="1"/>
</dbReference>
<dbReference type="SUPFAM" id="SSF53807">
    <property type="entry name" value="Helical backbone' metal receptor"/>
    <property type="match status" value="1"/>
</dbReference>
<gene>
    <name evidence="4" type="ORF">O0S10_03200</name>
</gene>
<dbReference type="PANTHER" id="PTHR42956">
    <property type="entry name" value="NITROGENASE IRON-MOLYBDENUM COFACTOR BIOSYNTHESIS PROTEIN NIFE"/>
    <property type="match status" value="1"/>
</dbReference>
<comment type="similarity">
    <text evidence="2">Belongs to the NifD/NifK/NifE/NifN family.</text>
</comment>
<feature type="domain" description="Nitrogenase/oxidoreductase component 1" evidence="3">
    <location>
        <begin position="13"/>
        <end position="312"/>
    </location>
</feature>
<dbReference type="CDD" id="cd00316">
    <property type="entry name" value="Oxidoreductase_nitrogenase"/>
    <property type="match status" value="1"/>
</dbReference>
<name>A0ABT4IGK3_9EURY</name>
<organism evidence="4 5">
    <name type="scientific">Methanocorpusculum petauri</name>
    <dbReference type="NCBI Taxonomy" id="3002863"/>
    <lineage>
        <taxon>Archaea</taxon>
        <taxon>Methanobacteriati</taxon>
        <taxon>Methanobacteriota</taxon>
        <taxon>Stenosarchaea group</taxon>
        <taxon>Methanomicrobia</taxon>
        <taxon>Methanomicrobiales</taxon>
        <taxon>Methanocorpusculaceae</taxon>
        <taxon>Methanocorpusculum</taxon>
    </lineage>
</organism>
<dbReference type="Pfam" id="PF00148">
    <property type="entry name" value="Oxidored_nitro"/>
    <property type="match status" value="1"/>
</dbReference>
<dbReference type="Gene3D" id="3.40.50.1980">
    <property type="entry name" value="Nitrogenase molybdenum iron protein domain"/>
    <property type="match status" value="2"/>
</dbReference>
<protein>
    <submittedName>
        <fullName evidence="4">Nitrogenase component 1</fullName>
    </submittedName>
</protein>
<dbReference type="InterPro" id="IPR000318">
    <property type="entry name" value="Nase_comp1_CS"/>
</dbReference>
<sequence length="348" mass="37115">MPENIYEARMAGCTLGGALSVACFIPGAVAVVHAPQGCVHQTFSMLHAMANESEVWTVPEILVSNIGDREVIFGGEERLSATLDEAAAKNPDLILVVTSCVPETIGDDCGAVCARHPYADRIVYVPTSGFLGGSAKDGENAVLAALARRAPVADLIPGTVALVGEKNLESEADQNYAEVERLLARLGLRITIRFCRNCNYATLMQLGTAACFILRDERAADAGRIIGERFGRPVIPEFPRGLSGCLAFLRATGAACGVAEERICAAVAEETAYQELMLSKFSNLSGKTIFLGAEPFAGTTAVAREAAARLGMQERADGFLIRLPFYLPIGTAGVEKMLYLWRRAVNNG</sequence>
<dbReference type="EMBL" id="JAPTGB010000005">
    <property type="protein sequence ID" value="MCZ0860238.1"/>
    <property type="molecule type" value="Genomic_DNA"/>
</dbReference>
<evidence type="ECO:0000256" key="2">
    <source>
        <dbReference type="RuleBase" id="RU004021"/>
    </source>
</evidence>